<evidence type="ECO:0000256" key="1">
    <source>
        <dbReference type="ARBA" id="ARBA00006611"/>
    </source>
</evidence>
<dbReference type="Pfam" id="PF00437">
    <property type="entry name" value="T2SSE"/>
    <property type="match status" value="1"/>
</dbReference>
<evidence type="ECO:0000313" key="5">
    <source>
        <dbReference type="EMBL" id="BDZ52490.1"/>
    </source>
</evidence>
<organism evidence="5 6">
    <name type="scientific">Frondihabitans sucicola</name>
    <dbReference type="NCBI Taxonomy" id="1268041"/>
    <lineage>
        <taxon>Bacteria</taxon>
        <taxon>Bacillati</taxon>
        <taxon>Actinomycetota</taxon>
        <taxon>Actinomycetes</taxon>
        <taxon>Micrococcales</taxon>
        <taxon>Microbacteriaceae</taxon>
        <taxon>Frondihabitans</taxon>
    </lineage>
</organism>
<dbReference type="InterPro" id="IPR001482">
    <property type="entry name" value="T2SS/T4SS_dom"/>
</dbReference>
<dbReference type="SUPFAM" id="SSF52540">
    <property type="entry name" value="P-loop containing nucleoside triphosphate hydrolases"/>
    <property type="match status" value="1"/>
</dbReference>
<dbReference type="Gene3D" id="3.30.450.90">
    <property type="match status" value="1"/>
</dbReference>
<sequence>MPSNLSDAASSVVALHFMEESDIAPFDAAAREGKTNLLTDLVSAKRITALQSHEVFARLNGYMYANLDDAVFQPTPELLRAIPASTARDLKVVPFRQDGERIIFATGDPNSLDMREQLTTLFPNASPRYFYAPAALVDHVIASVYSAAEEARLVGENDEADFRSTVSDDANLGLISDNENDAVVQILRLLIEQAVKDNVSDIHIEPTSSGVRVRFRIDGDLRVMQEHTKERGDRLVKLVKVEARLEHGSSRKPESGAFTRLVGTRQVDVRVEASPQEWGEEVTLRVQTSLSRNINELGFSEKNLTRFKKAYSQPFGLVLATGPTGSGKSSTEYSTLAELTDDSRKIVTLENPVETKIGRGVSQTSINEAQGLTFALGLRSILRRDPDIILVGEIRDDETAGIAVEAALTGHLLLSTLHTNDAPGAIVRLRELGILPSLLSEALVGVVAQRLVKRLCIHCRVPLHLSEEEREELGFGGLPAEGDFFTVSENGCDRCGHIGYRGRIPIHEVMLVDSKLRGLISRKAEHDELVDAAREGGMTSLREDGWEKAAQGIIDPYQLASVVSRDL</sequence>
<dbReference type="PANTHER" id="PTHR30258">
    <property type="entry name" value="TYPE II SECRETION SYSTEM PROTEIN GSPE-RELATED"/>
    <property type="match status" value="1"/>
</dbReference>
<gene>
    <name evidence="5" type="ORF">GCM10025867_47310</name>
</gene>
<keyword evidence="6" id="KW-1185">Reference proteome</keyword>
<evidence type="ECO:0000256" key="2">
    <source>
        <dbReference type="ARBA" id="ARBA00022741"/>
    </source>
</evidence>
<feature type="domain" description="Bacterial type II secretion system protein E" evidence="4">
    <location>
        <begin position="382"/>
        <end position="396"/>
    </location>
</feature>
<dbReference type="Pfam" id="PF05157">
    <property type="entry name" value="MshEN"/>
    <property type="match status" value="1"/>
</dbReference>
<name>A0ABM8GVJ1_9MICO</name>
<dbReference type="Gene3D" id="3.40.50.300">
    <property type="entry name" value="P-loop containing nucleotide triphosphate hydrolases"/>
    <property type="match status" value="1"/>
</dbReference>
<dbReference type="Proteomes" id="UP001321486">
    <property type="component" value="Plasmid pNBRC108728a"/>
</dbReference>
<dbReference type="InterPro" id="IPR037257">
    <property type="entry name" value="T2SS_E_N_sf"/>
</dbReference>
<comment type="similarity">
    <text evidence="1">Belongs to the GSP E family.</text>
</comment>
<dbReference type="PROSITE" id="PS00662">
    <property type="entry name" value="T2SP_E"/>
    <property type="match status" value="1"/>
</dbReference>
<proteinExistence type="inferred from homology"/>
<keyword evidence="3" id="KW-0067">ATP-binding</keyword>
<protein>
    <recommendedName>
        <fullName evidence="4">Bacterial type II secretion system protein E domain-containing protein</fullName>
    </recommendedName>
</protein>
<dbReference type="InterPro" id="IPR007831">
    <property type="entry name" value="T2SS_GspE_N"/>
</dbReference>
<evidence type="ECO:0000256" key="3">
    <source>
        <dbReference type="ARBA" id="ARBA00022840"/>
    </source>
</evidence>
<reference evidence="6" key="1">
    <citation type="journal article" date="2019" name="Int. J. Syst. Evol. Microbiol.">
        <title>The Global Catalogue of Microorganisms (GCM) 10K type strain sequencing project: providing services to taxonomists for standard genome sequencing and annotation.</title>
        <authorList>
            <consortium name="The Broad Institute Genomics Platform"/>
            <consortium name="The Broad Institute Genome Sequencing Center for Infectious Disease"/>
            <person name="Wu L."/>
            <person name="Ma J."/>
        </authorList>
    </citation>
    <scope>NUCLEOTIDE SEQUENCE [LARGE SCALE GENOMIC DNA]</scope>
    <source>
        <strain evidence="6">NBRC 108728</strain>
    </source>
</reference>
<accession>A0ABM8GVJ1</accession>
<dbReference type="PANTHER" id="PTHR30258:SF3">
    <property type="entry name" value="SLL1921 PROTEIN"/>
    <property type="match status" value="1"/>
</dbReference>
<dbReference type="EMBL" id="AP027733">
    <property type="protein sequence ID" value="BDZ52490.1"/>
    <property type="molecule type" value="Genomic_DNA"/>
</dbReference>
<evidence type="ECO:0000259" key="4">
    <source>
        <dbReference type="PROSITE" id="PS00662"/>
    </source>
</evidence>
<dbReference type="SUPFAM" id="SSF160246">
    <property type="entry name" value="EspE N-terminal domain-like"/>
    <property type="match status" value="1"/>
</dbReference>
<dbReference type="RefSeq" id="WP_286347339.1">
    <property type="nucleotide sequence ID" value="NZ_AP027733.1"/>
</dbReference>
<keyword evidence="5" id="KW-0614">Plasmid</keyword>
<dbReference type="CDD" id="cd01129">
    <property type="entry name" value="PulE-GspE-like"/>
    <property type="match status" value="1"/>
</dbReference>
<keyword evidence="2" id="KW-0547">Nucleotide-binding</keyword>
<evidence type="ECO:0000313" key="6">
    <source>
        <dbReference type="Proteomes" id="UP001321486"/>
    </source>
</evidence>
<dbReference type="InterPro" id="IPR027417">
    <property type="entry name" value="P-loop_NTPase"/>
</dbReference>
<dbReference type="Gene3D" id="3.30.300.160">
    <property type="entry name" value="Type II secretion system, protein E, N-terminal domain"/>
    <property type="match status" value="1"/>
</dbReference>
<geneLocation type="plasmid" evidence="5 6">
    <name>pNBRC108728a</name>
</geneLocation>